<organism evidence="2 3">
    <name type="scientific">Gossypium tomentosum</name>
    <name type="common">Hawaiian cotton</name>
    <name type="synonym">Gossypium sandvicense</name>
    <dbReference type="NCBI Taxonomy" id="34277"/>
    <lineage>
        <taxon>Eukaryota</taxon>
        <taxon>Viridiplantae</taxon>
        <taxon>Streptophyta</taxon>
        <taxon>Embryophyta</taxon>
        <taxon>Tracheophyta</taxon>
        <taxon>Spermatophyta</taxon>
        <taxon>Magnoliopsida</taxon>
        <taxon>eudicotyledons</taxon>
        <taxon>Gunneridae</taxon>
        <taxon>Pentapetalae</taxon>
        <taxon>rosids</taxon>
        <taxon>malvids</taxon>
        <taxon>Malvales</taxon>
        <taxon>Malvaceae</taxon>
        <taxon>Malvoideae</taxon>
        <taxon>Gossypium</taxon>
    </lineage>
</organism>
<name>A0A5D2ID25_GOSTO</name>
<evidence type="ECO:0000256" key="1">
    <source>
        <dbReference type="SAM" id="MobiDB-lite"/>
    </source>
</evidence>
<proteinExistence type="predicted"/>
<gene>
    <name evidence="2" type="ORF">ES332_D12G215300v1</name>
</gene>
<feature type="compositionally biased region" description="Low complexity" evidence="1">
    <location>
        <begin position="81"/>
        <end position="96"/>
    </location>
</feature>
<dbReference type="AlphaFoldDB" id="A0A5D2ID25"/>
<dbReference type="Proteomes" id="UP000322667">
    <property type="component" value="Chromosome D12"/>
</dbReference>
<dbReference type="EMBL" id="CM017634">
    <property type="protein sequence ID" value="TYH39983.1"/>
    <property type="molecule type" value="Genomic_DNA"/>
</dbReference>
<protein>
    <submittedName>
        <fullName evidence="2">Uncharacterized protein</fullName>
    </submittedName>
</protein>
<reference evidence="2 3" key="1">
    <citation type="submission" date="2019-07" db="EMBL/GenBank/DDBJ databases">
        <title>WGS assembly of Gossypium tomentosum.</title>
        <authorList>
            <person name="Chen Z.J."/>
            <person name="Sreedasyam A."/>
            <person name="Ando A."/>
            <person name="Song Q."/>
            <person name="De L."/>
            <person name="Hulse-Kemp A."/>
            <person name="Ding M."/>
            <person name="Ye W."/>
            <person name="Kirkbride R."/>
            <person name="Jenkins J."/>
            <person name="Plott C."/>
            <person name="Lovell J."/>
            <person name="Lin Y.-M."/>
            <person name="Vaughn R."/>
            <person name="Liu B."/>
            <person name="Li W."/>
            <person name="Simpson S."/>
            <person name="Scheffler B."/>
            <person name="Saski C."/>
            <person name="Grover C."/>
            <person name="Hu G."/>
            <person name="Conover J."/>
            <person name="Carlson J."/>
            <person name="Shu S."/>
            <person name="Boston L."/>
            <person name="Williams M."/>
            <person name="Peterson D."/>
            <person name="Mcgee K."/>
            <person name="Jones D."/>
            <person name="Wendel J."/>
            <person name="Stelly D."/>
            <person name="Grimwood J."/>
            <person name="Schmutz J."/>
        </authorList>
    </citation>
    <scope>NUCLEOTIDE SEQUENCE [LARGE SCALE GENOMIC DNA]</scope>
    <source>
        <strain evidence="2">7179.01</strain>
    </source>
</reference>
<feature type="region of interest" description="Disordered" evidence="1">
    <location>
        <begin position="38"/>
        <end position="116"/>
    </location>
</feature>
<sequence>MNDDYNTELAVGVAAAAYIINSLVEDEARHRIKIRRSAQDTISGVRSSDRVTMRYSSKEIETAGETSSRKLMEKDNRSQESSLPRSKKGGSSSGRPVIMEAGRETLPNSMSVKPKQMLGRKLRWRNLTNGVRT</sequence>
<keyword evidence="3" id="KW-1185">Reference proteome</keyword>
<evidence type="ECO:0000313" key="3">
    <source>
        <dbReference type="Proteomes" id="UP000322667"/>
    </source>
</evidence>
<accession>A0A5D2ID25</accession>
<evidence type="ECO:0000313" key="2">
    <source>
        <dbReference type="EMBL" id="TYH39983.1"/>
    </source>
</evidence>
<feature type="compositionally biased region" description="Basic and acidic residues" evidence="1">
    <location>
        <begin position="47"/>
        <end position="78"/>
    </location>
</feature>